<dbReference type="RefSeq" id="XP_075082630.1">
    <property type="nucleotide sequence ID" value="XM_075226529.1"/>
</dbReference>
<evidence type="ECO:0000313" key="1">
    <source>
        <dbReference type="Proteomes" id="UP000790787"/>
    </source>
</evidence>
<organism evidence="1 2">
    <name type="scientific">Nicotiana tabacum</name>
    <name type="common">Common tobacco</name>
    <dbReference type="NCBI Taxonomy" id="4097"/>
    <lineage>
        <taxon>Eukaryota</taxon>
        <taxon>Viridiplantae</taxon>
        <taxon>Streptophyta</taxon>
        <taxon>Embryophyta</taxon>
        <taxon>Tracheophyta</taxon>
        <taxon>Spermatophyta</taxon>
        <taxon>Magnoliopsida</taxon>
        <taxon>eudicotyledons</taxon>
        <taxon>Gunneridae</taxon>
        <taxon>Pentapetalae</taxon>
        <taxon>asterids</taxon>
        <taxon>lamiids</taxon>
        <taxon>Solanales</taxon>
        <taxon>Solanaceae</taxon>
        <taxon>Nicotianoideae</taxon>
        <taxon>Nicotianeae</taxon>
        <taxon>Nicotiana</taxon>
    </lineage>
</organism>
<evidence type="ECO:0000313" key="2">
    <source>
        <dbReference type="RefSeq" id="XP_075082630.1"/>
    </source>
</evidence>
<gene>
    <name evidence="2" type="primary">LOC107816529</name>
</gene>
<reference evidence="2" key="2">
    <citation type="submission" date="2025-08" db="UniProtKB">
        <authorList>
            <consortium name="RefSeq"/>
        </authorList>
    </citation>
    <scope>IDENTIFICATION</scope>
    <source>
        <tissue evidence="2">Leaf</tissue>
    </source>
</reference>
<reference evidence="1" key="1">
    <citation type="journal article" date="2014" name="Nat. Commun.">
        <title>The tobacco genome sequence and its comparison with those of tomato and potato.</title>
        <authorList>
            <person name="Sierro N."/>
            <person name="Battey J.N."/>
            <person name="Ouadi S."/>
            <person name="Bakaher N."/>
            <person name="Bovet L."/>
            <person name="Willig A."/>
            <person name="Goepfert S."/>
            <person name="Peitsch M.C."/>
            <person name="Ivanov N.V."/>
        </authorList>
    </citation>
    <scope>NUCLEOTIDE SEQUENCE [LARGE SCALE GENOMIC DNA]</scope>
</reference>
<dbReference type="Proteomes" id="UP000790787">
    <property type="component" value="Chromosome 12"/>
</dbReference>
<keyword evidence="1" id="KW-1185">Reference proteome</keyword>
<sequence>MSKSSSPELRDRKVSSSSQKTSEANETAEMDDPEKTMSRVAELIEQLHGNKSSPHEKELTTARLLGISKARKEARGLICSHGQAMPLFIFILRNGTPLAKVNVAATLCVLCKDEDLRLKVLLGGCIPPLLSLLKSDSTEARKAAAEAIFQVSSSGLSDDPIGTKIFVTERVVPTLWEQLNPKQKQDKTVEGFVTGALRNLCGDKDGHWKATLEGGGVDIIVGLLSSDNASAQSNAASLLARVMLAFGDSIPKIIDSGAIKALLSLLHQKNDVTVRASAAEALEVLSLKSTKAKKAIVDSQGVPILIGAVLAPSKECMQGEGGETLQWHTIKALSNICGGMCALVLYLGELSQSPRLAAPVADIIGALAYALMVFELNAEEEPFDATKIENILIMLLKPRDNKLVQERLLEAMASLYGNAYLSNLVHQSESKKVLTGLITMASGDVQEYLILSLIQLCCDGVSVWDAIGKREGIQLLISLLGLSSEQHQEYAVEMLAILTDQVDDSKWAITAAGGIPPLVQLLEMGSQKAKEDAAHVMYNLCCHSEDIRACVESAGAIHSFLWLLKNGGPKGQEASARALTKLIATADSATINQLLVLLKGDSPSSKAHIIKVLGHVLTMASQSDLVHKGAAANEGLRSLVKVLNSSNEKTQEYAASVLADIFSTRHDICDSLATDEVVNPCMKLLTSNTPVVATHSARALGALSRPTKAKSTNKMPYIAEGDVRPLIKLAKTASIDSAETAIAALANLLSDPEIAAEALAEDVVSALTRVLGEGSFEGKKNASRALHQLLMHFPVGDVLIGTAQCRFAVLAIAESLKAVNADGTDAADALDAIALLARTKQGTHSSYNPWTALAEVPSSLEPLIHCLCEGSPLVQDKVIEILSRLCGDQPILLGDLLVSRSRAIGALADRIMNSSSLEVRVGGTALVICAAKEHKVQSMDALNASGYLKPLIYALVDMMKKNSNCSSLEIEVRTPRGFTERTPFGEENEFEVPDPATVLGGTVALWLLSIITSFHINSKSTVVEAGGLEALADKLARHTSTLQAEFEDAEGMWISALLLSILFQDADVVSSPTTMRFIPLLAYLLKSDEMIDRFFAAQAIASLVCQRDKGINLIIANSGAIAGLVSLIGHIEIDMPNLVALSEEFLLERNPDQVALEYLFEIEDVRIGSTARKTIPLLVDLLKPLPDRPGAPPLAVRLLTQFADGNNANKLIMAETGALEALTKYLSLSPQDLTEATVSELLRILFSNSDLLRYDAAVSCTIQLIAVLHLGSRSARLSAARALNELFDAENIRDSEASIQAIQPLADMLGAALESEQRVAVSALIKLTSESDSKASLMADVEGNPLGSLHKILAFSSPLELKSDAAELCFVLFGDPKFRALPIASECIEPLVMLMQSDAERAVESAVCAFERLLDDEQLVELASAYDLVDLLVHLVCGSNQRLIDASICALIKLGKDRTPRKMDMVKAGIIENCLELLPTASSSLCSTIAELFRILTNSSAISKNPAAAKIVEPLFMVLLRSDFGLWGQHSALQALVNILEKPQSLAVLNLSPSQVIEPLISFLESPAQAIQQLGTELLSHLLAQEHFKQDITTKNAVVPLVQLAGIGILNLQQTAIRALENISLSWPKAVADAGGIFELAKVIVQDDPVPPVALWESAAMVLCNVLCSNSDYYFKLPLVVLVKMLHSTVESTVTLALNALIVYEKTDISSAELMAEAGVVDALLDLLRSHQCEEASGKLLEALFNNVRIRELKVSKYAIAPLAQYLLDPQTRSQSGRLLAALALGDLSQHEGLARASDSVSACRALISLLEDQPTEEMQMVAICALQNFVMRSRTNRRAVAEAGGILMVQELLLAPNSEIAVQASLLIRFLFSNHTLQEYVSNELIRSLTAALEKELWATATANEEILRTIHVIFSNFPKLHVSDAATLCIPHLVAALNSGEAAQDSVLTTLCLLKQSWSTMPMDVSTSQAMVAAEAIPILQMLMKTCPPSFHDRADSLLHSLPGCLTVTIKRANNLKQVMGGTNAFCQLTIGNGPSRQTKVVSNSTTPEWKEGFTWAFDVPPKGQKLHILCKSKNTFGKSTIGRVTIQIDKVVSEGTYSGLFSLSHDSNKDGSSRTLEIEITWSSRTSSESE</sequence>
<proteinExistence type="predicted"/>
<protein>
    <submittedName>
        <fullName evidence="2">Protein CELLULOSE SYNTHASE INTERACTIVE 3-like</fullName>
    </submittedName>
</protein>
<accession>A0AC58SCC7</accession>
<name>A0AC58SCC7_TOBAC</name>